<dbReference type="EMBL" id="JABAYA010000012">
    <property type="protein sequence ID" value="KAF7730945.1"/>
    <property type="molecule type" value="Genomic_DNA"/>
</dbReference>
<dbReference type="CDD" id="cd07232">
    <property type="entry name" value="Pat_PLPL"/>
    <property type="match status" value="1"/>
</dbReference>
<dbReference type="InterPro" id="IPR016035">
    <property type="entry name" value="Acyl_Trfase/lysoPLipase"/>
</dbReference>
<keyword evidence="4 5" id="KW-0443">Lipid metabolism</keyword>
<keyword evidence="6" id="KW-0472">Membrane</keyword>
<evidence type="ECO:0000256" key="5">
    <source>
        <dbReference type="PROSITE-ProRule" id="PRU01161"/>
    </source>
</evidence>
<keyword evidence="10" id="KW-1185">Reference proteome</keyword>
<dbReference type="Proteomes" id="UP000605846">
    <property type="component" value="Unassembled WGS sequence"/>
</dbReference>
<comment type="subcellular location">
    <subcellularLocation>
        <location evidence="6">Membrane</location>
        <topology evidence="6">Single-pass membrane protein</topology>
    </subcellularLocation>
</comment>
<evidence type="ECO:0000256" key="1">
    <source>
        <dbReference type="ARBA" id="ARBA00006104"/>
    </source>
</evidence>
<feature type="active site" description="Nucleophile" evidence="5">
    <location>
        <position position="322"/>
    </location>
</feature>
<organism evidence="9 10">
    <name type="scientific">Apophysomyces ossiformis</name>
    <dbReference type="NCBI Taxonomy" id="679940"/>
    <lineage>
        <taxon>Eukaryota</taxon>
        <taxon>Fungi</taxon>
        <taxon>Fungi incertae sedis</taxon>
        <taxon>Mucoromycota</taxon>
        <taxon>Mucoromycotina</taxon>
        <taxon>Mucoromycetes</taxon>
        <taxon>Mucorales</taxon>
        <taxon>Mucorineae</taxon>
        <taxon>Mucoraceae</taxon>
        <taxon>Apophysomyces</taxon>
    </lineage>
</organism>
<feature type="region of interest" description="Disordered" evidence="7">
    <location>
        <begin position="71"/>
        <end position="101"/>
    </location>
</feature>
<dbReference type="GO" id="GO:0016042">
    <property type="term" value="P:lipid catabolic process"/>
    <property type="evidence" value="ECO:0007669"/>
    <property type="project" value="UniProtKB-UniRule"/>
</dbReference>
<dbReference type="AlphaFoldDB" id="A0A8H7EU05"/>
<feature type="region of interest" description="Disordered" evidence="7">
    <location>
        <begin position="720"/>
        <end position="739"/>
    </location>
</feature>
<keyword evidence="3 5" id="KW-0442">Lipid degradation</keyword>
<feature type="transmembrane region" description="Helical" evidence="6">
    <location>
        <begin position="111"/>
        <end position="131"/>
    </location>
</feature>
<dbReference type="Pfam" id="PF01734">
    <property type="entry name" value="Patatin"/>
    <property type="match status" value="1"/>
</dbReference>
<sequence>MSEHRPLQKRTSIDTTEIKEKNKCPAYTPCSSSKTGSKRKTDFDLDFVNEEHVADFVRALAYDPLNGSESGTEHIAASSELLPAQRKEKSKKRRTQETGAPKGISQTLLRYPLMFAIGTTILIELLLYIGLRQIVRAWESFFSWRGKRRQLRKELRAATSYEEWCRAAEALDTYMQKDKWKLADEHGYYDYRLIQKVIHHLKKYRESEDPEDAVNLKDVLYACLKENFAGIENSKLYSNTYLGTKKLIEEYVDEVTRSIEAFANSPHISMEDKRLAFKLYSKNYGRTAFCLSGGAGFGYFHLGVIRALLDRKLLPSIITGTSAGSLMGAMVCTRTDEELREILVPELEQRIRICQGSFFSKVVRYAKTGAFFDAEQWCREAMWFTRGSLTFKEAYERTGRIFNVSVIPYDPHSPPKLLNYLTAPHCVIWSAIIASAAIPGILNPVVLMQKKLKSDRLVPYNYGHKFKDGSLRTDIPTLALNKQFDVNYTIVSQVNPHIHVFFYANQGSPGRPVTHRYGKGWRGGFLASTAEQLLKLDLSKWLKVLRDLDLLPKLLDQDWSSTFLQKFDGTVTILPRAGLSDWLYIVADPDAARLRKLFRVGELQAWPKISMISNRMRIESSIQLARKALRGSQKANNRLSISDMDSVYQQERAALNGSDDVLGSSDEKIFLAGSRRASMATGGDAMAESELKKEETKRRRFVAQFSDRRAVMDGKEITAQLTQECSEDDDDHGDDESDF</sequence>
<dbReference type="PANTHER" id="PTHR14226:SF66">
    <property type="entry name" value="TRIACYLGLYCEROL LIPASE PTL2"/>
    <property type="match status" value="1"/>
</dbReference>
<reference evidence="9" key="1">
    <citation type="submission" date="2020-01" db="EMBL/GenBank/DDBJ databases">
        <title>Genome Sequencing of Three Apophysomyces-Like Fungal Strains Confirms a Novel Fungal Genus in the Mucoromycota with divergent Burkholderia-like Endosymbiotic Bacteria.</title>
        <authorList>
            <person name="Stajich J.E."/>
            <person name="Macias A.M."/>
            <person name="Carter-House D."/>
            <person name="Lovett B."/>
            <person name="Kasson L.R."/>
            <person name="Berry K."/>
            <person name="Grigoriev I."/>
            <person name="Chang Y."/>
            <person name="Spatafora J."/>
            <person name="Kasson M.T."/>
        </authorList>
    </citation>
    <scope>NUCLEOTIDE SEQUENCE</scope>
    <source>
        <strain evidence="9">NRRL A-21654</strain>
    </source>
</reference>
<feature type="compositionally biased region" description="Acidic residues" evidence="7">
    <location>
        <begin position="725"/>
        <end position="739"/>
    </location>
</feature>
<evidence type="ECO:0000313" key="10">
    <source>
        <dbReference type="Proteomes" id="UP000605846"/>
    </source>
</evidence>
<keyword evidence="6" id="KW-1133">Transmembrane helix</keyword>
<dbReference type="PANTHER" id="PTHR14226">
    <property type="entry name" value="NEUROPATHY TARGET ESTERASE/SWISS CHEESE D.MELANOGASTER"/>
    <property type="match status" value="1"/>
</dbReference>
<keyword evidence="2 5" id="KW-0378">Hydrolase</keyword>
<dbReference type="Gene3D" id="3.40.1090.10">
    <property type="entry name" value="Cytosolic phospholipase A2 catalytic domain"/>
    <property type="match status" value="2"/>
</dbReference>
<dbReference type="SUPFAM" id="SSF52151">
    <property type="entry name" value="FabD/lysophospholipase-like"/>
    <property type="match status" value="1"/>
</dbReference>
<feature type="domain" description="PNPLA" evidence="8">
    <location>
        <begin position="289"/>
        <end position="481"/>
    </location>
</feature>
<dbReference type="InterPro" id="IPR021771">
    <property type="entry name" value="Triacylglycerol_lipase_N"/>
</dbReference>
<feature type="active site" description="Proton acceptor" evidence="5">
    <location>
        <position position="468"/>
    </location>
</feature>
<dbReference type="InterPro" id="IPR050301">
    <property type="entry name" value="NTE"/>
</dbReference>
<feature type="region of interest" description="Disordered" evidence="7">
    <location>
        <begin position="1"/>
        <end position="39"/>
    </location>
</feature>
<keyword evidence="6" id="KW-0812">Transmembrane</keyword>
<dbReference type="GO" id="GO:0006641">
    <property type="term" value="P:triglyceride metabolic process"/>
    <property type="evidence" value="ECO:0007669"/>
    <property type="project" value="UniProtKB-ARBA"/>
</dbReference>
<comment type="similarity">
    <text evidence="1 6">Belongs to the PLPL family.</text>
</comment>
<feature type="short sequence motif" description="GXSXG" evidence="5">
    <location>
        <begin position="320"/>
        <end position="324"/>
    </location>
</feature>
<proteinExistence type="inferred from homology"/>
<evidence type="ECO:0000313" key="9">
    <source>
        <dbReference type="EMBL" id="KAF7730945.1"/>
    </source>
</evidence>
<accession>A0A8H7EU05</accession>
<evidence type="ECO:0000256" key="2">
    <source>
        <dbReference type="ARBA" id="ARBA00022801"/>
    </source>
</evidence>
<name>A0A8H7EU05_9FUNG</name>
<gene>
    <name evidence="9" type="ORF">EC973_000991</name>
</gene>
<dbReference type="GO" id="GO:0004806">
    <property type="term" value="F:triacylglycerol lipase activity"/>
    <property type="evidence" value="ECO:0007669"/>
    <property type="project" value="InterPro"/>
</dbReference>
<comment type="function">
    <text evidence="6">Lipid hydrolase.</text>
</comment>
<protein>
    <recommendedName>
        <fullName evidence="6">Patatin-like phospholipase domain-containing protein</fullName>
        <ecNumber evidence="6">3.1.1.-</ecNumber>
    </recommendedName>
</protein>
<dbReference type="EC" id="3.1.1.-" evidence="6"/>
<evidence type="ECO:0000256" key="7">
    <source>
        <dbReference type="SAM" id="MobiDB-lite"/>
    </source>
</evidence>
<comment type="caution">
    <text evidence="5">Lacks conserved residue(s) required for the propagation of feature annotation.</text>
</comment>
<evidence type="ECO:0000256" key="3">
    <source>
        <dbReference type="ARBA" id="ARBA00022963"/>
    </source>
</evidence>
<dbReference type="Pfam" id="PF11815">
    <property type="entry name" value="DUF3336"/>
    <property type="match status" value="1"/>
</dbReference>
<evidence type="ECO:0000256" key="4">
    <source>
        <dbReference type="ARBA" id="ARBA00023098"/>
    </source>
</evidence>
<dbReference type="PROSITE" id="PS51635">
    <property type="entry name" value="PNPLA"/>
    <property type="match status" value="1"/>
</dbReference>
<evidence type="ECO:0000256" key="6">
    <source>
        <dbReference type="RuleBase" id="RU362055"/>
    </source>
</evidence>
<evidence type="ECO:0000259" key="8">
    <source>
        <dbReference type="PROSITE" id="PS51635"/>
    </source>
</evidence>
<dbReference type="OrthoDB" id="15478at2759"/>
<dbReference type="InterPro" id="IPR002641">
    <property type="entry name" value="PNPLA_dom"/>
</dbReference>
<comment type="caution">
    <text evidence="9">The sequence shown here is derived from an EMBL/GenBank/DDBJ whole genome shotgun (WGS) entry which is preliminary data.</text>
</comment>
<dbReference type="GO" id="GO:0016020">
    <property type="term" value="C:membrane"/>
    <property type="evidence" value="ECO:0007669"/>
    <property type="project" value="UniProtKB-SubCell"/>
</dbReference>